<keyword evidence="4" id="KW-1185">Reference proteome</keyword>
<evidence type="ECO:0000313" key="4">
    <source>
        <dbReference type="Proteomes" id="UP000634139"/>
    </source>
</evidence>
<dbReference type="SUPFAM" id="SSF51735">
    <property type="entry name" value="NAD(P)-binding Rossmann-fold domains"/>
    <property type="match status" value="1"/>
</dbReference>
<reference evidence="3" key="1">
    <citation type="journal article" date="2014" name="Int. J. Syst. Evol. Microbiol.">
        <title>Complete genome sequence of Corynebacterium casei LMG S-19264T (=DSM 44701T), isolated from a smear-ripened cheese.</title>
        <authorList>
            <consortium name="US DOE Joint Genome Institute (JGI-PGF)"/>
            <person name="Walter F."/>
            <person name="Albersmeier A."/>
            <person name="Kalinowski J."/>
            <person name="Ruckert C."/>
        </authorList>
    </citation>
    <scope>NUCLEOTIDE SEQUENCE</scope>
    <source>
        <strain evidence="3">KCTC 32422</strain>
    </source>
</reference>
<dbReference type="PRINTS" id="PR00081">
    <property type="entry name" value="GDHRDH"/>
</dbReference>
<dbReference type="AlphaFoldDB" id="A0A918R6E3"/>
<dbReference type="PANTHER" id="PTHR45024">
    <property type="entry name" value="DEHYDROGENASES, SHORT CHAIN"/>
    <property type="match status" value="1"/>
</dbReference>
<dbReference type="InterPro" id="IPR036291">
    <property type="entry name" value="NAD(P)-bd_dom_sf"/>
</dbReference>
<comment type="similarity">
    <text evidence="1">Belongs to the short-chain dehydrogenases/reductases (SDR) family.</text>
</comment>
<dbReference type="InterPro" id="IPR020904">
    <property type="entry name" value="Sc_DH/Rdtase_CS"/>
</dbReference>
<organism evidence="3 4">
    <name type="scientific">Novosphingobium arvoryzae</name>
    <dbReference type="NCBI Taxonomy" id="1256514"/>
    <lineage>
        <taxon>Bacteria</taxon>
        <taxon>Pseudomonadati</taxon>
        <taxon>Pseudomonadota</taxon>
        <taxon>Alphaproteobacteria</taxon>
        <taxon>Sphingomonadales</taxon>
        <taxon>Sphingomonadaceae</taxon>
        <taxon>Novosphingobium</taxon>
    </lineage>
</organism>
<feature type="domain" description="Ketoreductase" evidence="2">
    <location>
        <begin position="8"/>
        <end position="204"/>
    </location>
</feature>
<protein>
    <submittedName>
        <fullName evidence="3">3-hydroxyacyl-CoA dehydrogenase</fullName>
    </submittedName>
</protein>
<evidence type="ECO:0000313" key="3">
    <source>
        <dbReference type="EMBL" id="GGZ87557.1"/>
    </source>
</evidence>
<gene>
    <name evidence="3" type="ORF">GCM10011617_02830</name>
</gene>
<evidence type="ECO:0000259" key="2">
    <source>
        <dbReference type="SMART" id="SM00822"/>
    </source>
</evidence>
<dbReference type="InterPro" id="IPR057326">
    <property type="entry name" value="KR_dom"/>
</dbReference>
<dbReference type="PROSITE" id="PS00061">
    <property type="entry name" value="ADH_SHORT"/>
    <property type="match status" value="1"/>
</dbReference>
<dbReference type="SMART" id="SM00822">
    <property type="entry name" value="PKS_KR"/>
    <property type="match status" value="1"/>
</dbReference>
<dbReference type="Gene3D" id="3.40.50.720">
    <property type="entry name" value="NAD(P)-binding Rossmann-like Domain"/>
    <property type="match status" value="1"/>
</dbReference>
<dbReference type="PANTHER" id="PTHR45024:SF3">
    <property type="entry name" value="BLL2957 PROTEIN"/>
    <property type="match status" value="1"/>
</dbReference>
<reference evidence="3" key="2">
    <citation type="submission" date="2020-09" db="EMBL/GenBank/DDBJ databases">
        <authorList>
            <person name="Sun Q."/>
            <person name="Kim S."/>
        </authorList>
    </citation>
    <scope>NUCLEOTIDE SEQUENCE</scope>
    <source>
        <strain evidence="3">KCTC 32422</strain>
    </source>
</reference>
<dbReference type="Proteomes" id="UP000634139">
    <property type="component" value="Unassembled WGS sequence"/>
</dbReference>
<dbReference type="Pfam" id="PF00106">
    <property type="entry name" value="adh_short"/>
    <property type="match status" value="1"/>
</dbReference>
<sequence length="305" mass="32343">MSGMLEGKVVAITGAGRGVGREIALLCAKHGAAVVVNDPGVGGGGEGGDAGPAQQTVDDIVAAGGKAWANLASVADPVGAASIIEDAVQRFGRIDAVVNNAGILRDTIWHKMSFEDWRAVIDVHLHGSFNVSKAATPYFREQQSGSFIHFTSTSGLIGNIGQANYSAAKLGIVGLSQSIALDMARVGVRSNCIAPFAWSRMTASIPAETPEQKERVERLKTMSADKIAPLVVYLASDAAKDVSNQIFSVRKNEIVLYNKPRPIRSMTKVEGWTPETIADELIPAFKPSFARADEVSAHVFPYDPI</sequence>
<name>A0A918R6E3_9SPHN</name>
<accession>A0A918R6E3</accession>
<dbReference type="EMBL" id="BMZD01000001">
    <property type="protein sequence ID" value="GGZ87557.1"/>
    <property type="molecule type" value="Genomic_DNA"/>
</dbReference>
<dbReference type="InterPro" id="IPR002347">
    <property type="entry name" value="SDR_fam"/>
</dbReference>
<evidence type="ECO:0000256" key="1">
    <source>
        <dbReference type="RuleBase" id="RU000363"/>
    </source>
</evidence>
<comment type="caution">
    <text evidence="3">The sequence shown here is derived from an EMBL/GenBank/DDBJ whole genome shotgun (WGS) entry which is preliminary data.</text>
</comment>
<dbReference type="RefSeq" id="WP_229822038.1">
    <property type="nucleotide sequence ID" value="NZ_BMZD01000001.1"/>
</dbReference>
<dbReference type="PRINTS" id="PR00080">
    <property type="entry name" value="SDRFAMILY"/>
</dbReference>
<dbReference type="InterPro" id="IPR051687">
    <property type="entry name" value="Peroxisomal_Beta-Oxidation"/>
</dbReference>
<proteinExistence type="inferred from homology"/>